<feature type="transmembrane region" description="Helical" evidence="2">
    <location>
        <begin position="571"/>
        <end position="594"/>
    </location>
</feature>
<dbReference type="InterPro" id="IPR029052">
    <property type="entry name" value="Metallo-depent_PP-like"/>
</dbReference>
<dbReference type="PANTHER" id="PTHR34211:SF3">
    <property type="entry name" value="CALCINEURIN-LIKE METALLO-PHOSPHOESTERASE SUPERFAMILY PROTEIN"/>
    <property type="match status" value="1"/>
</dbReference>
<feature type="region of interest" description="Disordered" evidence="1">
    <location>
        <begin position="1"/>
        <end position="35"/>
    </location>
</feature>
<keyword evidence="2" id="KW-0472">Membrane</keyword>
<name>A0A2R5GVK7_9STRA</name>
<dbReference type="Gene3D" id="3.60.21.10">
    <property type="match status" value="1"/>
</dbReference>
<keyword evidence="2" id="KW-0812">Transmembrane</keyword>
<feature type="compositionally biased region" description="Polar residues" evidence="1">
    <location>
        <begin position="1"/>
        <end position="11"/>
    </location>
</feature>
<evidence type="ECO:0000313" key="4">
    <source>
        <dbReference type="Proteomes" id="UP000241890"/>
    </source>
</evidence>
<dbReference type="InParanoid" id="A0A2R5GVK7"/>
<sequence>MAKQDNLNVQVVTDAMGKEEEEENTHEKEERVPEEENARLYANRPIWLEVMNPNCSEWKVVMLRCGGICAVFICLLAIGFKGLHGDAVWAVGLASVLSPLLLRAYVFLLETLMPDAARRKQLQGHYSMVAWLGYTFMMQYAYEGLVAAFGWTDADARQLSSIRTQAQVHDERTTAEFDDQGRFFFDFLADTGDGFDSSYLVASLLAQDSIEVEERAVGAPPTKVTLPRAQVVVQGGDICYPIFTERNFHYRFAQPFAWAFPEAASRGESMYLAAGNHEYIDGLIGYRKYLLSRDAIGGWKLPQHGSYFAIRLPRDWILFVVDLGPEPEDIDDYQREWFDSIELGVNERIIMIYHVPEWIKNAALGYRAMPNLREWRKSLGDRVRAVLAGDLHYYRRMEEVSVDDEDRAYEMQPAERLDSTMSDPRDAIATQDTEAQLKDPSFSLASNRTEDGALPINCVETSARQFYVAGHGGAFNHGTHFPRVERLPLLSRPGRAVETRCDFPAPSVSQRRWDETWIFMFWRTSNFVYLRFIAATYMCMFFGVYPSVFSAEAFAKSGFASFEVFVLRRSMFTAVTSGFLYPPVVIFLIMSWILTTSNYELRSLQAYASALVLMMLHVGLQGCSAFWARALLDLAAMTIVGTAELSWPGTLAYCVVTNIIMYMIGFVLGGLITTVYFALAVSWFSWHYNEALSLIQIEDFKGFLRIAIREDGALEIYTIVTDKTPKQWTLNPNEQGPRFISDEIHPYLLEKVTLTHDP</sequence>
<feature type="transmembrane region" description="Helical" evidence="2">
    <location>
        <begin position="87"/>
        <end position="108"/>
    </location>
</feature>
<feature type="transmembrane region" description="Helical" evidence="2">
    <location>
        <begin position="528"/>
        <end position="551"/>
    </location>
</feature>
<organism evidence="3 4">
    <name type="scientific">Hondaea fermentalgiana</name>
    <dbReference type="NCBI Taxonomy" id="2315210"/>
    <lineage>
        <taxon>Eukaryota</taxon>
        <taxon>Sar</taxon>
        <taxon>Stramenopiles</taxon>
        <taxon>Bigyra</taxon>
        <taxon>Labyrinthulomycetes</taxon>
        <taxon>Thraustochytrida</taxon>
        <taxon>Thraustochytriidae</taxon>
        <taxon>Hondaea</taxon>
    </lineage>
</organism>
<feature type="transmembrane region" description="Helical" evidence="2">
    <location>
        <begin position="61"/>
        <end position="80"/>
    </location>
</feature>
<evidence type="ECO:0000313" key="3">
    <source>
        <dbReference type="EMBL" id="GBG34880.1"/>
    </source>
</evidence>
<feature type="compositionally biased region" description="Basic and acidic residues" evidence="1">
    <location>
        <begin position="25"/>
        <end position="35"/>
    </location>
</feature>
<dbReference type="AlphaFoldDB" id="A0A2R5GVK7"/>
<dbReference type="Proteomes" id="UP000241890">
    <property type="component" value="Unassembled WGS sequence"/>
</dbReference>
<gene>
    <name evidence="3" type="ORF">FCC1311_111032</name>
</gene>
<accession>A0A2R5GVK7</accession>
<comment type="caution">
    <text evidence="3">The sequence shown here is derived from an EMBL/GenBank/DDBJ whole genome shotgun (WGS) entry which is preliminary data.</text>
</comment>
<proteinExistence type="predicted"/>
<dbReference type="OrthoDB" id="205780at2759"/>
<keyword evidence="4" id="KW-1185">Reference proteome</keyword>
<evidence type="ECO:0000256" key="1">
    <source>
        <dbReference type="SAM" id="MobiDB-lite"/>
    </source>
</evidence>
<dbReference type="EMBL" id="BEYU01000226">
    <property type="protein sequence ID" value="GBG34880.1"/>
    <property type="molecule type" value="Genomic_DNA"/>
</dbReference>
<feature type="transmembrane region" description="Helical" evidence="2">
    <location>
        <begin position="663"/>
        <end position="686"/>
    </location>
</feature>
<protein>
    <submittedName>
        <fullName evidence="3">Uncharacterized protein</fullName>
    </submittedName>
</protein>
<dbReference type="SUPFAM" id="SSF56300">
    <property type="entry name" value="Metallo-dependent phosphatases"/>
    <property type="match status" value="1"/>
</dbReference>
<keyword evidence="2" id="KW-1133">Transmembrane helix</keyword>
<reference evidence="3 4" key="1">
    <citation type="submission" date="2017-12" db="EMBL/GenBank/DDBJ databases">
        <title>Sequencing, de novo assembly and annotation of complete genome of a new Thraustochytrid species, strain FCC1311.</title>
        <authorList>
            <person name="Sedici K."/>
            <person name="Godart F."/>
            <person name="Aiese Cigliano R."/>
            <person name="Sanseverino W."/>
            <person name="Barakat M."/>
            <person name="Ortet P."/>
            <person name="Marechal E."/>
            <person name="Cagnac O."/>
            <person name="Amato A."/>
        </authorList>
    </citation>
    <scope>NUCLEOTIDE SEQUENCE [LARGE SCALE GENOMIC DNA]</scope>
</reference>
<evidence type="ECO:0000256" key="2">
    <source>
        <dbReference type="SAM" id="Phobius"/>
    </source>
</evidence>
<feature type="transmembrane region" description="Helical" evidence="2">
    <location>
        <begin position="606"/>
        <end position="628"/>
    </location>
</feature>
<dbReference type="PANTHER" id="PTHR34211">
    <property type="entry name" value="CALCINEURIN-LIKE METALLO-PHOSPHOESTERASE SUPERFAMILY PROTEIN"/>
    <property type="match status" value="1"/>
</dbReference>